<evidence type="ECO:0000313" key="4">
    <source>
        <dbReference type="EMBL" id="GLS25363.1"/>
    </source>
</evidence>
<keyword evidence="3" id="KW-0472">Membrane</keyword>
<sequence>MQSTVQFTPSQHPRCSRKEFIFLRIFIFILTLSAIDTVYGKEEPLPKERRSTGQQEEKSQKESDNGSNPTTAETLAQIQEQIKNQKKQQQTLKRRLAATTEPGQISRLESELRNSQDIAADLHDEFIAIATGGAKLFVKHIPGRAEYNWQEDLEAIIAPFLDELKEITARPRILEDLQSELSFWKKRRKSLSAAIEHLESTLEDVQQNTLRKEVVGLLESAQSRHTSAQQKITLIHSEIKRLEAAQNPIWETISTTAKNIARSMGIHLIVAILAAALIYQLISLLGRLPILILGKQRPEQFISFERSINLIKRMVGATLGTLVYLMVLYGFSEWLILVLSLIIIASILMSLRVAIPQYLVELRTLLNMGSVRQGERLMYQGIPWRVKELDVYTHLHNPWLDGHLRVPVTELSALSSRPFHQNEPWFPCRLNDVLLFPNGVLGIVEQLSPEQVQIERGKAIFTYQIEDLLKTPFQNLTRKGFSIFMTLPLDYTLQPTILESALPALKTSMLSMLRTSEFAESLLDFTFEFDAANDSSLDFRLIASFTGKYALQYYHIKRRLEANFIEACNSNGWTIPFHQLMVHQPPSTEGKALMNES</sequence>
<reference evidence="4 5" key="1">
    <citation type="journal article" date="2014" name="Int. J. Syst. Evol. Microbiol.">
        <title>Complete genome sequence of Corynebacterium casei LMG S-19264T (=DSM 44701T), isolated from a smear-ripened cheese.</title>
        <authorList>
            <consortium name="US DOE Joint Genome Institute (JGI-PGF)"/>
            <person name="Walter F."/>
            <person name="Albersmeier A."/>
            <person name="Kalinowski J."/>
            <person name="Ruckert C."/>
        </authorList>
    </citation>
    <scope>NUCLEOTIDE SEQUENCE [LARGE SCALE GENOMIC DNA]</scope>
    <source>
        <strain evidence="4 5">NBRC 110095</strain>
    </source>
</reference>
<keyword evidence="3" id="KW-0812">Transmembrane</keyword>
<feature type="transmembrane region" description="Helical" evidence="3">
    <location>
        <begin position="21"/>
        <end position="40"/>
    </location>
</feature>
<keyword evidence="1" id="KW-0175">Coiled coil</keyword>
<name>A0AA37T4Y8_9GAMM</name>
<dbReference type="EMBL" id="BSPD01000029">
    <property type="protein sequence ID" value="GLS25363.1"/>
    <property type="molecule type" value="Genomic_DNA"/>
</dbReference>
<evidence type="ECO:0000313" key="5">
    <source>
        <dbReference type="Proteomes" id="UP001156870"/>
    </source>
</evidence>
<evidence type="ECO:0000256" key="1">
    <source>
        <dbReference type="SAM" id="Coils"/>
    </source>
</evidence>
<evidence type="ECO:0000256" key="2">
    <source>
        <dbReference type="SAM" id="MobiDB-lite"/>
    </source>
</evidence>
<feature type="transmembrane region" description="Helical" evidence="3">
    <location>
        <begin position="264"/>
        <end position="290"/>
    </location>
</feature>
<organism evidence="4 5">
    <name type="scientific">Marinibactrum halimedae</name>
    <dbReference type="NCBI Taxonomy" id="1444977"/>
    <lineage>
        <taxon>Bacteria</taxon>
        <taxon>Pseudomonadati</taxon>
        <taxon>Pseudomonadota</taxon>
        <taxon>Gammaproteobacteria</taxon>
        <taxon>Cellvibrionales</taxon>
        <taxon>Cellvibrionaceae</taxon>
        <taxon>Marinibactrum</taxon>
    </lineage>
</organism>
<keyword evidence="5" id="KW-1185">Reference proteome</keyword>
<feature type="region of interest" description="Disordered" evidence="2">
    <location>
        <begin position="44"/>
        <end position="71"/>
    </location>
</feature>
<accession>A0AA37T4Y8</accession>
<evidence type="ECO:0000256" key="3">
    <source>
        <dbReference type="SAM" id="Phobius"/>
    </source>
</evidence>
<evidence type="ECO:0008006" key="6">
    <source>
        <dbReference type="Google" id="ProtNLM"/>
    </source>
</evidence>
<feature type="compositionally biased region" description="Basic and acidic residues" evidence="2">
    <location>
        <begin position="44"/>
        <end position="64"/>
    </location>
</feature>
<protein>
    <recommendedName>
        <fullName evidence="6">Mechanosensitive ion channel family protein</fullName>
    </recommendedName>
</protein>
<proteinExistence type="predicted"/>
<feature type="coiled-coil region" evidence="1">
    <location>
        <begin position="75"/>
        <end position="125"/>
    </location>
</feature>
<keyword evidence="3" id="KW-1133">Transmembrane helix</keyword>
<comment type="caution">
    <text evidence="4">The sequence shown here is derived from an EMBL/GenBank/DDBJ whole genome shotgun (WGS) entry which is preliminary data.</text>
</comment>
<gene>
    <name evidence="4" type="ORF">GCM10007877_10770</name>
</gene>
<feature type="coiled-coil region" evidence="1">
    <location>
        <begin position="174"/>
        <end position="208"/>
    </location>
</feature>
<dbReference type="AlphaFoldDB" id="A0AA37T4Y8"/>
<dbReference type="Proteomes" id="UP001156870">
    <property type="component" value="Unassembled WGS sequence"/>
</dbReference>
<dbReference type="RefSeq" id="WP_232593398.1">
    <property type="nucleotide sequence ID" value="NZ_BSPD01000029.1"/>
</dbReference>